<dbReference type="PROSITE" id="PS50297">
    <property type="entry name" value="ANK_REP_REGION"/>
    <property type="match status" value="3"/>
</dbReference>
<keyword evidence="6" id="KW-1185">Reference proteome</keyword>
<gene>
    <name evidence="5" type="ORF">THRCLA_03495</name>
</gene>
<dbReference type="STRING" id="74557.A0A1W0A1X1"/>
<evidence type="ECO:0000256" key="2">
    <source>
        <dbReference type="ARBA" id="ARBA00023043"/>
    </source>
</evidence>
<reference evidence="5 6" key="1">
    <citation type="journal article" date="2014" name="Genome Biol. Evol.">
        <title>The secreted proteins of Achlya hypogyna and Thraustotheca clavata identify the ancestral oomycete secretome and reveal gene acquisitions by horizontal gene transfer.</title>
        <authorList>
            <person name="Misner I."/>
            <person name="Blouin N."/>
            <person name="Leonard G."/>
            <person name="Richards T.A."/>
            <person name="Lane C.E."/>
        </authorList>
    </citation>
    <scope>NUCLEOTIDE SEQUENCE [LARGE SCALE GENOMIC DNA]</scope>
    <source>
        <strain evidence="5 6">ATCC 34112</strain>
    </source>
</reference>
<evidence type="ECO:0000313" key="5">
    <source>
        <dbReference type="EMBL" id="OQS04257.1"/>
    </source>
</evidence>
<protein>
    <submittedName>
        <fullName evidence="5">Uncharacterized protein</fullName>
    </submittedName>
</protein>
<evidence type="ECO:0000256" key="4">
    <source>
        <dbReference type="SAM" id="MobiDB-lite"/>
    </source>
</evidence>
<evidence type="ECO:0000256" key="3">
    <source>
        <dbReference type="PROSITE-ProRule" id="PRU00023"/>
    </source>
</evidence>
<evidence type="ECO:0000256" key="1">
    <source>
        <dbReference type="ARBA" id="ARBA00022737"/>
    </source>
</evidence>
<dbReference type="InterPro" id="IPR002110">
    <property type="entry name" value="Ankyrin_rpt"/>
</dbReference>
<comment type="caution">
    <text evidence="5">The sequence shown here is derived from an EMBL/GenBank/DDBJ whole genome shotgun (WGS) entry which is preliminary data.</text>
</comment>
<keyword evidence="1" id="KW-0677">Repeat</keyword>
<dbReference type="Gene3D" id="1.25.40.20">
    <property type="entry name" value="Ankyrin repeat-containing domain"/>
    <property type="match status" value="3"/>
</dbReference>
<feature type="compositionally biased region" description="Polar residues" evidence="4">
    <location>
        <begin position="1"/>
        <end position="19"/>
    </location>
</feature>
<sequence length="1642" mass="180902">MSTTEPAPSSKTKSSNDQDGVQPLTKEMKSAWKRTTKLLKLKDTGKKIEGIQYCATDGRFFREGGCLSVLMAFLTRIKQHEVLHQALLMFVSLIASNDKNLKCYDNAIFLLEEGSKATSPWTSGEYFLNTLTMAIDDDSKIAAVKVYTELIEHSTALPNDYISRDEFLTNLFTLGNPIPQLAGVLHSSNIELQFLALTALFTLLKGANDEAYIDILQTSTDVIQTLVGFLNHTDNCFHDLTLQLVEWLATFEKGRSLLNAEQFVIHLTKKLESCANTVKSAEEIDNPEIATASRCLDMTVLVLVRLHITSQFTLSDDSILIEAVNYMVCAVASAPLRAKCNMSTSLNILAALGRLIERNSLCHTQAKKLGIMTTLLHYLVIDDRESIPPEQADSSVQEVDSKGKKNSKANATKEKQAKEAPPPAVEDMDPTVLEMQAKLRAEKATKMQQVIQNIRNVADKLLHLCIKTQESNIVDDPIFGESSDRGTLMNYELFLNIITSTDTMTLLRGVRLVAKIVEQKSNGSKFGPQGTPYLLNILQDQFKLQSQSPSGESDAVKHSDSLSYASFITYISQCLVYLSVQSTETCDACGDESKSPVPALIAYFLEHRQDSPILLDNPLGFTWGVDDKCIETLNVAPLEYKPQVWAAKAVAALSQCLGVWLATLTPRPEEPPPVEKKGAKDKKAPVKEISMTGDKVTQRIAAYAWQLLQLLHDTQDFKLHIEILAILKPIPLLPNGRKSLLKQTQEFIVSVERNLIGTEANQALDAMKVSTPEGIQLGHWPFPETPAFMVPHQRIIAEVLQVCKRINTPVADIASALNLLQSLVVDEKASTDEYDIDLFANAALHEGALPMLIALNDIQRIESHQVNESISQLLQDLTQYLINLGRVRESSVQIKLKAFLDDEEDGSAAQADAISRSKTIAARYAQLLSVPHDFQRLQYTLTAALYMAIDLSQVATLSSLLAAGVSPLSADFTGKSCLMHAFSTGHEEIIQLLLDVGASVDAITGDGASVLKYALLSTDLVQTTSIQNLIRIWHDGSGRTMETAIALDTIPVENIPKFFLQCLERGSDPNISGDMGSFPLLWVLSECYLRARIRGCHVCFRYNSEHHSPDNIVHWTKLLIEYKANVNTCNKLGQTPLHVALIHGHGGAAQILLQHGANPFIADKFGCFSLHYLCMGRCSKDDSLVLLETILNLAHKYEVTKGVFEDLRKGKSAGEKRIVELEAIFNQGLSKIIAPPSIVICPSPKEDVLLQPSQSGLYPFHFSCGGHESNISISQQSMHASQDTRIALLDEITNGYKINLATETMLHANALHFAAKADQEGSNAGVINYLIHLGIPLNLVHESALIDNGGVVAYGAVVNHFSLGIAQVSSYNHVFDTYHLLFSGGEHTDGVPRSEFIDDQTFLALKAEFAFSPLHYAIQHSDNATWQLVHAGAELKPEGADVPLLTLACAAGRSLDVFEYLTPLLSTQISIRVHLNELWSGTALHFAVQRGSLDVLCVLLATSNASSHLKVKRATDGYTPLHVACSLDNQSIVLLLLAKGASIWESDGKTNHAPIHCLFDVYAVKTIQICFEKHYLIEDDIPSLEAYANEHLLVDGNQHFYNEICELFQKFKISQSNKMDTNGVMDFQQVSNSGMIEEGDVK</sequence>
<dbReference type="EMBL" id="JNBS01000651">
    <property type="protein sequence ID" value="OQS04257.1"/>
    <property type="molecule type" value="Genomic_DNA"/>
</dbReference>
<dbReference type="Pfam" id="PF12796">
    <property type="entry name" value="Ank_2"/>
    <property type="match status" value="2"/>
</dbReference>
<dbReference type="InterPro" id="IPR036770">
    <property type="entry name" value="Ankyrin_rpt-contain_sf"/>
</dbReference>
<name>A0A1W0A1X1_9STRA</name>
<dbReference type="PANTHER" id="PTHR24161:SF85">
    <property type="entry name" value="PALMITOYLTRANSFERASE HIP14"/>
    <property type="match status" value="1"/>
</dbReference>
<dbReference type="OrthoDB" id="194358at2759"/>
<dbReference type="SUPFAM" id="SSF48403">
    <property type="entry name" value="Ankyrin repeat"/>
    <property type="match status" value="2"/>
</dbReference>
<organism evidence="5 6">
    <name type="scientific">Thraustotheca clavata</name>
    <dbReference type="NCBI Taxonomy" id="74557"/>
    <lineage>
        <taxon>Eukaryota</taxon>
        <taxon>Sar</taxon>
        <taxon>Stramenopiles</taxon>
        <taxon>Oomycota</taxon>
        <taxon>Saprolegniomycetes</taxon>
        <taxon>Saprolegniales</taxon>
        <taxon>Achlyaceae</taxon>
        <taxon>Thraustotheca</taxon>
    </lineage>
</organism>
<dbReference type="InterPro" id="IPR016024">
    <property type="entry name" value="ARM-type_fold"/>
</dbReference>
<keyword evidence="2 3" id="KW-0040">ANK repeat</keyword>
<dbReference type="PANTHER" id="PTHR24161">
    <property type="entry name" value="ANK_REP_REGION DOMAIN-CONTAINING PROTEIN-RELATED"/>
    <property type="match status" value="1"/>
</dbReference>
<proteinExistence type="predicted"/>
<feature type="repeat" description="ANK" evidence="3">
    <location>
        <begin position="1516"/>
        <end position="1548"/>
    </location>
</feature>
<dbReference type="SMART" id="SM00248">
    <property type="entry name" value="ANK"/>
    <property type="match status" value="5"/>
</dbReference>
<dbReference type="SUPFAM" id="SSF48371">
    <property type="entry name" value="ARM repeat"/>
    <property type="match status" value="1"/>
</dbReference>
<dbReference type="Pfam" id="PF00023">
    <property type="entry name" value="Ank"/>
    <property type="match status" value="1"/>
</dbReference>
<feature type="region of interest" description="Disordered" evidence="4">
    <location>
        <begin position="1"/>
        <end position="25"/>
    </location>
</feature>
<feature type="region of interest" description="Disordered" evidence="4">
    <location>
        <begin position="389"/>
        <end position="429"/>
    </location>
</feature>
<dbReference type="PROSITE" id="PS50088">
    <property type="entry name" value="ANK_REPEAT"/>
    <property type="match status" value="3"/>
</dbReference>
<dbReference type="Proteomes" id="UP000243217">
    <property type="component" value="Unassembled WGS sequence"/>
</dbReference>
<feature type="repeat" description="ANK" evidence="3">
    <location>
        <begin position="973"/>
        <end position="1005"/>
    </location>
</feature>
<evidence type="ECO:0000313" key="6">
    <source>
        <dbReference type="Proteomes" id="UP000243217"/>
    </source>
</evidence>
<accession>A0A1W0A1X1</accession>
<feature type="repeat" description="ANK" evidence="3">
    <location>
        <begin position="1132"/>
        <end position="1164"/>
    </location>
</feature>